<organism evidence="2 3">
    <name type="scientific">Natronobacterium gregoryi</name>
    <dbReference type="NCBI Taxonomy" id="44930"/>
    <lineage>
        <taxon>Archaea</taxon>
        <taxon>Methanobacteriati</taxon>
        <taxon>Methanobacteriota</taxon>
        <taxon>Stenosarchaea group</taxon>
        <taxon>Halobacteria</taxon>
        <taxon>Halobacteriales</taxon>
        <taxon>Natrialbaceae</taxon>
        <taxon>Natronobacterium</taxon>
    </lineage>
</organism>
<dbReference type="InterPro" id="IPR001455">
    <property type="entry name" value="TusA-like"/>
</dbReference>
<name>A0A1I3NFH3_9EURY</name>
<feature type="domain" description="UPF0033" evidence="1">
    <location>
        <begin position="5"/>
        <end position="73"/>
    </location>
</feature>
<evidence type="ECO:0000259" key="1">
    <source>
        <dbReference type="Pfam" id="PF01206"/>
    </source>
</evidence>
<evidence type="ECO:0000313" key="2">
    <source>
        <dbReference type="EMBL" id="SFJ08071.1"/>
    </source>
</evidence>
<protein>
    <submittedName>
        <fullName evidence="2">TusA-related sulfurtransferase</fullName>
    </submittedName>
</protein>
<reference evidence="2 3" key="1">
    <citation type="submission" date="2016-10" db="EMBL/GenBank/DDBJ databases">
        <authorList>
            <person name="de Groot N.N."/>
        </authorList>
    </citation>
    <scope>NUCLEOTIDE SEQUENCE [LARGE SCALE GENOMIC DNA]</scope>
    <source>
        <strain evidence="2 3">SP2</strain>
    </source>
</reference>
<accession>A0A1I3NFH3</accession>
<dbReference type="RefSeq" id="WP_005577980.1">
    <property type="nucleotide sequence ID" value="NZ_FORO01000013.1"/>
</dbReference>
<sequence>MTTHEMDLRGLDCPQPTLEIGVKASELDDGEVIVAEADCSTFPDDVRDWCEKTDSTLISLVEPEPGVYEAEIQL</sequence>
<dbReference type="Pfam" id="PF01206">
    <property type="entry name" value="TusA"/>
    <property type="match status" value="1"/>
</dbReference>
<dbReference type="GO" id="GO:0016740">
    <property type="term" value="F:transferase activity"/>
    <property type="evidence" value="ECO:0007669"/>
    <property type="project" value="UniProtKB-KW"/>
</dbReference>
<proteinExistence type="predicted"/>
<dbReference type="Proteomes" id="UP000182829">
    <property type="component" value="Unassembled WGS sequence"/>
</dbReference>
<dbReference type="SUPFAM" id="SSF64307">
    <property type="entry name" value="SirA-like"/>
    <property type="match status" value="1"/>
</dbReference>
<dbReference type="InterPro" id="IPR036868">
    <property type="entry name" value="TusA-like_sf"/>
</dbReference>
<gene>
    <name evidence="2" type="ORF">SAMN05443661_11382</name>
</gene>
<dbReference type="GeneID" id="14209535"/>
<dbReference type="OrthoDB" id="45650at2157"/>
<dbReference type="EMBL" id="FORO01000013">
    <property type="protein sequence ID" value="SFJ08071.1"/>
    <property type="molecule type" value="Genomic_DNA"/>
</dbReference>
<evidence type="ECO:0000313" key="3">
    <source>
        <dbReference type="Proteomes" id="UP000182829"/>
    </source>
</evidence>
<keyword evidence="2" id="KW-0808">Transferase</keyword>
<dbReference type="AlphaFoldDB" id="A0A1I3NFH3"/>
<dbReference type="Gene3D" id="3.30.110.40">
    <property type="entry name" value="TusA-like domain"/>
    <property type="match status" value="1"/>
</dbReference>